<reference evidence="3 4" key="1">
    <citation type="submission" date="2015-10" db="EMBL/GenBank/DDBJ databases">
        <title>A novel member of the family Ruminococcaceae isolated from human faeces.</title>
        <authorList>
            <person name="Shkoporov A.N."/>
            <person name="Chaplin A.V."/>
            <person name="Motuzova O.V."/>
            <person name="Kafarskaia L.I."/>
            <person name="Efimov B.A."/>
        </authorList>
    </citation>
    <scope>NUCLEOTIDE SEQUENCE [LARGE SCALE GENOMIC DNA]</scope>
    <source>
        <strain evidence="3 4">668</strain>
    </source>
</reference>
<dbReference type="Proteomes" id="UP000053433">
    <property type="component" value="Unassembled WGS sequence"/>
</dbReference>
<evidence type="ECO:0000256" key="2">
    <source>
        <dbReference type="SAM" id="SignalP"/>
    </source>
</evidence>
<sequence length="773" mass="78567">MKKLLQKTTAVLVSAALAVTCALPAFAEQPTEGVTKDENVFLILNPDGSVSEQIVSDWLHSDTGFDAAADRSTLSGITNLKSDVLPAQDGENLTWTTEDNDIYYQGTTTQTPPVTVDITYTLDGRSITADALAGKSGHLVMRLALTNNEGQEMEIAGSRRKVYTPFFTVAAATLPTGSYTNIAAQHGTVQTDAKTQLVCFLAMPGMAETFGGLLPEALSGLEDYMLDELVIEADVKDCTPPAFMLAAATSMDQLTSELDVPDLSGQMSQLEDATAQLQSGAATLHEATGTLQSKMDEFAASYATFDTGLDNALSGAQQVQSGAQNLLDGAKSLDNGTQQLADGTQQLNSGAQQLAGRLNGTLVPALEGAAAQQAALQQQMDALADQLGHVQLPDVDALKKQLGAGVGQVFDGAAQGAAKAAAQSVGDAVKSGALQAADAAVAQAAPAAAQGVASKAAQDVSSALAAALQPYVDSGKMTSDEMNAVIAKAAGAAQGAAAKVDAAGMVQGAVDKAVAGNVTVDADAAAGQIVAAMAPEKETAVNQVTAALNGLDTAALKAMLLQFQQLSGDAQTMMGSVKSLTDALYNADAPSDQNTVVGAAGALAAGAQSAQDGAASLRDGAAQLTAGAAQLSNGASSLSAGLTQLSGASKTVRDAIGQFRTGAGSLNDGAAQLQDGLDTYASQAIGKLTELAGSADTSALQDVLKALETRAQSYTSYTGSADGVRANVKFVMKTAGLPEEETASSSDTEDSEAAPQDKTPDTSFWDRVKNLFS</sequence>
<comment type="caution">
    <text evidence="3">The sequence shown here is derived from an EMBL/GenBank/DDBJ whole genome shotgun (WGS) entry which is preliminary data.</text>
</comment>
<evidence type="ECO:0000256" key="1">
    <source>
        <dbReference type="SAM" id="MobiDB-lite"/>
    </source>
</evidence>
<gene>
    <name evidence="3" type="ORF">ASJ35_12390</name>
</gene>
<feature type="compositionally biased region" description="Acidic residues" evidence="1">
    <location>
        <begin position="738"/>
        <end position="752"/>
    </location>
</feature>
<evidence type="ECO:0008006" key="5">
    <source>
        <dbReference type="Google" id="ProtNLM"/>
    </source>
</evidence>
<organism evidence="3 4">
    <name type="scientific">Ruthenibacterium lactatiformans</name>
    <dbReference type="NCBI Taxonomy" id="1550024"/>
    <lineage>
        <taxon>Bacteria</taxon>
        <taxon>Bacillati</taxon>
        <taxon>Bacillota</taxon>
        <taxon>Clostridia</taxon>
        <taxon>Eubacteriales</taxon>
        <taxon>Oscillospiraceae</taxon>
        <taxon>Ruthenibacterium</taxon>
    </lineage>
</organism>
<accession>A0A0W7TPC2</accession>
<dbReference type="AlphaFoldDB" id="A0A0W7TPC2"/>
<evidence type="ECO:0000313" key="3">
    <source>
        <dbReference type="EMBL" id="KUE75693.1"/>
    </source>
</evidence>
<feature type="chain" id="PRO_5006934441" description="X-X-X-Leu-X-X-Gly heptad repeat protein" evidence="2">
    <location>
        <begin position="28"/>
        <end position="773"/>
    </location>
</feature>
<name>A0A0W7TPC2_9FIRM</name>
<proteinExistence type="predicted"/>
<dbReference type="RefSeq" id="WP_058723442.1">
    <property type="nucleotide sequence ID" value="NZ_LMUA01000017.1"/>
</dbReference>
<feature type="signal peptide" evidence="2">
    <location>
        <begin position="1"/>
        <end position="27"/>
    </location>
</feature>
<protein>
    <recommendedName>
        <fullName evidence="5">X-X-X-Leu-X-X-Gly heptad repeat protein</fullName>
    </recommendedName>
</protein>
<dbReference type="InterPro" id="IPR023908">
    <property type="entry name" value="xxxLxxG_rpt"/>
</dbReference>
<dbReference type="EMBL" id="LMUA01000017">
    <property type="protein sequence ID" value="KUE75693.1"/>
    <property type="molecule type" value="Genomic_DNA"/>
</dbReference>
<dbReference type="NCBIfam" id="TIGR03057">
    <property type="entry name" value="xxxLxxG_by_4"/>
    <property type="match status" value="2"/>
</dbReference>
<evidence type="ECO:0000313" key="4">
    <source>
        <dbReference type="Proteomes" id="UP000053433"/>
    </source>
</evidence>
<feature type="compositionally biased region" description="Basic and acidic residues" evidence="1">
    <location>
        <begin position="758"/>
        <end position="773"/>
    </location>
</feature>
<dbReference type="Gene3D" id="1.10.287.950">
    <property type="entry name" value="Methyl-accepting chemotaxis protein"/>
    <property type="match status" value="1"/>
</dbReference>
<keyword evidence="2" id="KW-0732">Signal</keyword>
<feature type="region of interest" description="Disordered" evidence="1">
    <location>
        <begin position="735"/>
        <end position="773"/>
    </location>
</feature>